<protein>
    <submittedName>
        <fullName evidence="2">Uncharacterized protein</fullName>
    </submittedName>
</protein>
<evidence type="ECO:0000313" key="3">
    <source>
        <dbReference type="Proteomes" id="UP000186868"/>
    </source>
</evidence>
<feature type="transmembrane region" description="Helical" evidence="1">
    <location>
        <begin position="35"/>
        <end position="60"/>
    </location>
</feature>
<comment type="caution">
    <text evidence="2">The sequence shown here is derived from an EMBL/GenBank/DDBJ whole genome shotgun (WGS) entry which is preliminary data.</text>
</comment>
<sequence length="65" mass="7117">MSKNTSSNTSVLGYLFAISLLVTLVVYLMRGLGILTFIPGGIILFLFALSILTGIIYGIAKTWRY</sequence>
<feature type="transmembrane region" description="Helical" evidence="1">
    <location>
        <begin position="12"/>
        <end position="29"/>
    </location>
</feature>
<reference evidence="2 3" key="1">
    <citation type="submission" date="2016-11" db="EMBL/GenBank/DDBJ databases">
        <title>Draft Genome Sequences of Nine Cyanobacterial Strains from Diverse Habitats.</title>
        <authorList>
            <person name="Zhu T."/>
            <person name="Hou S."/>
            <person name="Lu X."/>
            <person name="Hess W.R."/>
        </authorList>
    </citation>
    <scope>NUCLEOTIDE SEQUENCE [LARGE SCALE GENOMIC DNA]</scope>
    <source>
        <strain evidence="2 3">NIES-593</strain>
    </source>
</reference>
<keyword evidence="1" id="KW-0812">Transmembrane</keyword>
<organism evidence="2 3">
    <name type="scientific">Hydrococcus rivularis NIES-593</name>
    <dbReference type="NCBI Taxonomy" id="1921803"/>
    <lineage>
        <taxon>Bacteria</taxon>
        <taxon>Bacillati</taxon>
        <taxon>Cyanobacteriota</taxon>
        <taxon>Cyanophyceae</taxon>
        <taxon>Pleurocapsales</taxon>
        <taxon>Hydrococcaceae</taxon>
        <taxon>Hydrococcus</taxon>
    </lineage>
</organism>
<dbReference type="Proteomes" id="UP000186868">
    <property type="component" value="Unassembled WGS sequence"/>
</dbReference>
<gene>
    <name evidence="2" type="ORF">NIES593_09545</name>
</gene>
<dbReference type="EMBL" id="MRCB01000009">
    <property type="protein sequence ID" value="OKH23465.1"/>
    <property type="molecule type" value="Genomic_DNA"/>
</dbReference>
<accession>A0A1U7HIU4</accession>
<keyword evidence="1" id="KW-1133">Transmembrane helix</keyword>
<keyword evidence="3" id="KW-1185">Reference proteome</keyword>
<keyword evidence="1" id="KW-0472">Membrane</keyword>
<dbReference type="AlphaFoldDB" id="A0A1U7HIU4"/>
<dbReference type="STRING" id="1921803.NIES593_09545"/>
<proteinExistence type="predicted"/>
<name>A0A1U7HIU4_9CYAN</name>
<evidence type="ECO:0000256" key="1">
    <source>
        <dbReference type="SAM" id="Phobius"/>
    </source>
</evidence>
<evidence type="ECO:0000313" key="2">
    <source>
        <dbReference type="EMBL" id="OKH23465.1"/>
    </source>
</evidence>